<dbReference type="EMBL" id="MK620902">
    <property type="protein sequence ID" value="QBZ72982.1"/>
    <property type="molecule type" value="Genomic_DNA"/>
</dbReference>
<accession>A0A4D6E4K8</accession>
<evidence type="ECO:0000313" key="2">
    <source>
        <dbReference type="Proteomes" id="UP000297013"/>
    </source>
</evidence>
<organism evidence="1 2">
    <name type="scientific">Microbacterium phage Phriends</name>
    <dbReference type="NCBI Taxonomy" id="2562194"/>
    <lineage>
        <taxon>Viruses</taxon>
        <taxon>Duplodnaviria</taxon>
        <taxon>Heunggongvirae</taxon>
        <taxon>Uroviricota</taxon>
        <taxon>Caudoviricetes</taxon>
        <taxon>Ilzatvirus</taxon>
        <taxon>Ilzatvirus teagan</taxon>
    </lineage>
</organism>
<gene>
    <name evidence="1" type="primary">56</name>
    <name evidence="1" type="ORF">SEA_PHRIENDS_56</name>
</gene>
<evidence type="ECO:0000313" key="1">
    <source>
        <dbReference type="EMBL" id="QBZ72982.1"/>
    </source>
</evidence>
<protein>
    <submittedName>
        <fullName evidence="1">Uncharacterized protein</fullName>
    </submittedName>
</protein>
<name>A0A4D6E4K8_9CAUD</name>
<dbReference type="Proteomes" id="UP000297013">
    <property type="component" value="Segment"/>
</dbReference>
<reference evidence="1 2" key="1">
    <citation type="submission" date="2019-03" db="EMBL/GenBank/DDBJ databases">
        <authorList>
            <person name="Hakim S."/>
            <person name="Johnson K.A."/>
            <person name="Bal N.S."/>
            <person name="Dessimoz E.C."/>
            <person name="DiSaverio C."/>
            <person name="Gill A.E."/>
            <person name="Glova D.V.C."/>
            <person name="Gopalasundaram N."/>
            <person name="Hawk S.L."/>
            <person name="Heizman D.T."/>
            <person name="Kim C.K."/>
            <person name="Louie K."/>
            <person name="Marfatia B."/>
            <person name="Marfo-Sarbeng A."/>
            <person name="Pradhan A."/>
            <person name="Ravi A."/>
            <person name="Ruf B.A."/>
            <person name="Sekar S."/>
            <person name="Surapaneni A.S."/>
            <person name="Thompson S.D."/>
            <person name="Vinnakota P."/>
            <person name="Virk H.R."/>
            <person name="Dalia R."/>
            <person name="Khakhina S."/>
            <person name="Gurney S.M.R."/>
            <person name="Garlena R.A."/>
            <person name="Russell D.A."/>
            <person name="Pope W.H."/>
            <person name="Jacobs-Sera D."/>
            <person name="Hatfull G.F."/>
        </authorList>
    </citation>
    <scope>NUCLEOTIDE SEQUENCE [LARGE SCALE GENOMIC DNA]</scope>
</reference>
<proteinExistence type="predicted"/>
<sequence>MNEVWRELTAAQASSLWTFGRATPMDGDRLAWDRYWDRHAAKYFRAQLAEIERISNNLLMNNNDTFENLLARMAELAWIPLDAREQFEHMLQQNFTGSINDDIIAEGDIIDE</sequence>